<feature type="region of interest" description="Disordered" evidence="3">
    <location>
        <begin position="1"/>
        <end position="26"/>
    </location>
</feature>
<dbReference type="PRINTS" id="PR00455">
    <property type="entry name" value="HTHTETR"/>
</dbReference>
<accession>A0A2V4TQ57</accession>
<feature type="compositionally biased region" description="Basic and acidic residues" evidence="3">
    <location>
        <begin position="1"/>
        <end position="11"/>
    </location>
</feature>
<dbReference type="GO" id="GO:0000976">
    <property type="term" value="F:transcription cis-regulatory region binding"/>
    <property type="evidence" value="ECO:0007669"/>
    <property type="project" value="TreeGrafter"/>
</dbReference>
<comment type="caution">
    <text evidence="5">The sequence shown here is derived from an EMBL/GenBank/DDBJ whole genome shotgun (WGS) entry which is preliminary data.</text>
</comment>
<dbReference type="InterPro" id="IPR050109">
    <property type="entry name" value="HTH-type_TetR-like_transc_reg"/>
</dbReference>
<organism evidence="5 6">
    <name type="scientific">Paraburkholderia silvatlantica</name>
    <dbReference type="NCBI Taxonomy" id="321895"/>
    <lineage>
        <taxon>Bacteria</taxon>
        <taxon>Pseudomonadati</taxon>
        <taxon>Pseudomonadota</taxon>
        <taxon>Betaproteobacteria</taxon>
        <taxon>Burkholderiales</taxon>
        <taxon>Burkholderiaceae</taxon>
        <taxon>Paraburkholderia</taxon>
    </lineage>
</organism>
<evidence type="ECO:0000259" key="4">
    <source>
        <dbReference type="PROSITE" id="PS50977"/>
    </source>
</evidence>
<dbReference type="InterPro" id="IPR009057">
    <property type="entry name" value="Homeodomain-like_sf"/>
</dbReference>
<dbReference type="PROSITE" id="PS50977">
    <property type="entry name" value="HTH_TETR_2"/>
    <property type="match status" value="1"/>
</dbReference>
<protein>
    <submittedName>
        <fullName evidence="5">TetR family transcriptional regulator</fullName>
    </submittedName>
</protein>
<sequence length="210" mass="22921">MRRMEKTDKLAATRKPRKHVATRDSDATQARILDAAKILLSQNSYESVGVREIASKADVDPALVIRYFGSKEGLFRTIASQAFGTEEFLSKGPEALPVEATRVLMEQVDDAQWRSGYDPLRLLLCSIGSATAGPIVSEYLRKDFIAQIAAALRGKHRNERAVMLAGCMVGFALIRVAQASSEGDLPQAKSLRTLLVETLTALTIDADGTR</sequence>
<dbReference type="EMBL" id="QJSQ01000022">
    <property type="protein sequence ID" value="PYE18386.1"/>
    <property type="molecule type" value="Genomic_DNA"/>
</dbReference>
<evidence type="ECO:0000256" key="1">
    <source>
        <dbReference type="ARBA" id="ARBA00023125"/>
    </source>
</evidence>
<dbReference type="Pfam" id="PF00440">
    <property type="entry name" value="TetR_N"/>
    <property type="match status" value="1"/>
</dbReference>
<name>A0A2V4TQ57_9BURK</name>
<feature type="domain" description="HTH tetR-type" evidence="4">
    <location>
        <begin position="26"/>
        <end position="86"/>
    </location>
</feature>
<dbReference type="Gene3D" id="1.10.357.10">
    <property type="entry name" value="Tetracycline Repressor, domain 2"/>
    <property type="match status" value="1"/>
</dbReference>
<dbReference type="Pfam" id="PF17920">
    <property type="entry name" value="TetR_C_16"/>
    <property type="match status" value="1"/>
</dbReference>
<proteinExistence type="predicted"/>
<dbReference type="PANTHER" id="PTHR30055:SF235">
    <property type="entry name" value="TRANSCRIPTIONAL REGULATORY PROTEIN"/>
    <property type="match status" value="1"/>
</dbReference>
<keyword evidence="1 2" id="KW-0238">DNA-binding</keyword>
<dbReference type="InterPro" id="IPR001647">
    <property type="entry name" value="HTH_TetR"/>
</dbReference>
<gene>
    <name evidence="5" type="ORF">C7410_12288</name>
</gene>
<dbReference type="PANTHER" id="PTHR30055">
    <property type="entry name" value="HTH-TYPE TRANSCRIPTIONAL REGULATOR RUTR"/>
    <property type="match status" value="1"/>
</dbReference>
<feature type="DNA-binding region" description="H-T-H motif" evidence="2">
    <location>
        <begin position="49"/>
        <end position="68"/>
    </location>
</feature>
<dbReference type="InterPro" id="IPR041678">
    <property type="entry name" value="TetR_C_16"/>
</dbReference>
<dbReference type="Proteomes" id="UP000247772">
    <property type="component" value="Unassembled WGS sequence"/>
</dbReference>
<evidence type="ECO:0000256" key="3">
    <source>
        <dbReference type="SAM" id="MobiDB-lite"/>
    </source>
</evidence>
<dbReference type="SUPFAM" id="SSF48498">
    <property type="entry name" value="Tetracyclin repressor-like, C-terminal domain"/>
    <property type="match status" value="1"/>
</dbReference>
<reference evidence="5 6" key="1">
    <citation type="submission" date="2018-06" db="EMBL/GenBank/DDBJ databases">
        <title>Genomic Encyclopedia of Type Strains, Phase IV (KMG-V): Genome sequencing to study the core and pangenomes of soil and plant-associated prokaryotes.</title>
        <authorList>
            <person name="Whitman W."/>
        </authorList>
    </citation>
    <scope>NUCLEOTIDE SEQUENCE [LARGE SCALE GENOMIC DNA]</scope>
    <source>
        <strain evidence="5 6">SRCL-318</strain>
    </source>
</reference>
<dbReference type="AlphaFoldDB" id="A0A2V4TQ57"/>
<dbReference type="InterPro" id="IPR036271">
    <property type="entry name" value="Tet_transcr_reg_TetR-rel_C_sf"/>
</dbReference>
<evidence type="ECO:0000256" key="2">
    <source>
        <dbReference type="PROSITE-ProRule" id="PRU00335"/>
    </source>
</evidence>
<evidence type="ECO:0000313" key="6">
    <source>
        <dbReference type="Proteomes" id="UP000247772"/>
    </source>
</evidence>
<dbReference type="GO" id="GO:0003700">
    <property type="term" value="F:DNA-binding transcription factor activity"/>
    <property type="evidence" value="ECO:0007669"/>
    <property type="project" value="TreeGrafter"/>
</dbReference>
<dbReference type="SUPFAM" id="SSF46689">
    <property type="entry name" value="Homeodomain-like"/>
    <property type="match status" value="1"/>
</dbReference>
<evidence type="ECO:0000313" key="5">
    <source>
        <dbReference type="EMBL" id="PYE18386.1"/>
    </source>
</evidence>